<accession>A0A8W8NUA1</accession>
<keyword evidence="4" id="KW-1185">Reference proteome</keyword>
<dbReference type="PROSITE" id="PS50026">
    <property type="entry name" value="EGF_3"/>
    <property type="match status" value="1"/>
</dbReference>
<evidence type="ECO:0000259" key="2">
    <source>
        <dbReference type="PROSITE" id="PS50026"/>
    </source>
</evidence>
<dbReference type="GO" id="GO:0005615">
    <property type="term" value="C:extracellular space"/>
    <property type="evidence" value="ECO:0007669"/>
    <property type="project" value="TreeGrafter"/>
</dbReference>
<dbReference type="PROSITE" id="PS00022">
    <property type="entry name" value="EGF_1"/>
    <property type="match status" value="1"/>
</dbReference>
<evidence type="ECO:0000256" key="1">
    <source>
        <dbReference type="PROSITE-ProRule" id="PRU00076"/>
    </source>
</evidence>
<proteinExistence type="predicted"/>
<keyword evidence="1" id="KW-1015">Disulfide bond</keyword>
<dbReference type="InterPro" id="IPR041249">
    <property type="entry name" value="HEPN_DZIP3"/>
</dbReference>
<evidence type="ECO:0000313" key="3">
    <source>
        <dbReference type="EnsemblMetazoa" id="G9598.1:cds"/>
    </source>
</evidence>
<dbReference type="Pfam" id="PF00147">
    <property type="entry name" value="Fibrinogen_C"/>
    <property type="match status" value="1"/>
</dbReference>
<dbReference type="EnsemblMetazoa" id="G9598.1">
    <property type="protein sequence ID" value="G9598.1:cds"/>
    <property type="gene ID" value="G9598"/>
</dbReference>
<feature type="disulfide bond" evidence="1">
    <location>
        <begin position="398"/>
        <end position="407"/>
    </location>
</feature>
<comment type="caution">
    <text evidence="1">Lacks conserved residue(s) required for the propagation of feature annotation.</text>
</comment>
<dbReference type="Proteomes" id="UP000005408">
    <property type="component" value="Unassembled WGS sequence"/>
</dbReference>
<evidence type="ECO:0000313" key="4">
    <source>
        <dbReference type="Proteomes" id="UP000005408"/>
    </source>
</evidence>
<dbReference type="PANTHER" id="PTHR19143:SF458">
    <property type="entry name" value="FIBRINOGEN C-TERMINAL DOMAIN-CONTAINING PROTEIN-RELATED"/>
    <property type="match status" value="1"/>
</dbReference>
<dbReference type="InterPro" id="IPR002181">
    <property type="entry name" value="Fibrinogen_a/b/g_C_dom"/>
</dbReference>
<feature type="domain" description="EGF-like" evidence="2">
    <location>
        <begin position="372"/>
        <end position="408"/>
    </location>
</feature>
<dbReference type="Pfam" id="PF18738">
    <property type="entry name" value="HEPN_DZIP3"/>
    <property type="match status" value="1"/>
</dbReference>
<dbReference type="SUPFAM" id="SSF56496">
    <property type="entry name" value="Fibrinogen C-terminal domain-like"/>
    <property type="match status" value="1"/>
</dbReference>
<dbReference type="InterPro" id="IPR014716">
    <property type="entry name" value="Fibrinogen_a/b/g_C_1"/>
</dbReference>
<dbReference type="Gene3D" id="2.10.25.10">
    <property type="entry name" value="Laminin"/>
    <property type="match status" value="1"/>
</dbReference>
<dbReference type="PANTHER" id="PTHR19143">
    <property type="entry name" value="FIBRINOGEN/TENASCIN/ANGIOPOEITIN"/>
    <property type="match status" value="1"/>
</dbReference>
<reference evidence="3" key="1">
    <citation type="submission" date="2022-08" db="UniProtKB">
        <authorList>
            <consortium name="EnsemblMetazoa"/>
        </authorList>
    </citation>
    <scope>IDENTIFICATION</scope>
    <source>
        <strain evidence="3">05x7-T-G4-1.051#20</strain>
    </source>
</reference>
<dbReference type="Gene3D" id="3.90.215.10">
    <property type="entry name" value="Gamma Fibrinogen, chain A, domain 1"/>
    <property type="match status" value="1"/>
</dbReference>
<dbReference type="InterPro" id="IPR000742">
    <property type="entry name" value="EGF"/>
</dbReference>
<keyword evidence="1" id="KW-0245">EGF-like domain</keyword>
<sequence>MSLSKYEPTEETTNFSRLIRIIAGPCTDVLRDVLKKTITPSALSQNVKFFVAHPRNPGRSPFNIEQKTLIYNQNYSDFDITLLYVIFRNICNFKPHSKQWGNDPDPGERSVSANIERIRLIRNKYLGHYSKTMISNADFTKEYNNIFYILKDFDCYLGTSTVYQDAMLIFKDCSMDPKQEAKYIAEILNLKDKFDSVSELYEHEVVKWKEDDVFFVETHNFPAMLDKVKKQSYVTFVGMPGSGKSATARHIALQLQEEGYEILPIREIRDIETYCDPRNPQVFIIDDVLGVIGLDITELNLLNKYQDRAIKPIMPKSNDKLHYLLSQGTYEMRMDMEDFDNQTGYVKYSSFNVGDESTKHTVTLLGFLGDVAINQSLSNPCQNGGTFTNNDGCFTCTCADGWAGALCNEAVSELASGKPVKQSTTYYSSSANFAVDGNKEERTVRELMWQPGCVMLPSL</sequence>
<dbReference type="InterPro" id="IPR036056">
    <property type="entry name" value="Fibrinogen-like_C"/>
</dbReference>
<dbReference type="InterPro" id="IPR027417">
    <property type="entry name" value="P-loop_NTPase"/>
</dbReference>
<organism evidence="3 4">
    <name type="scientific">Magallana gigas</name>
    <name type="common">Pacific oyster</name>
    <name type="synonym">Crassostrea gigas</name>
    <dbReference type="NCBI Taxonomy" id="29159"/>
    <lineage>
        <taxon>Eukaryota</taxon>
        <taxon>Metazoa</taxon>
        <taxon>Spiralia</taxon>
        <taxon>Lophotrochozoa</taxon>
        <taxon>Mollusca</taxon>
        <taxon>Bivalvia</taxon>
        <taxon>Autobranchia</taxon>
        <taxon>Pteriomorphia</taxon>
        <taxon>Ostreida</taxon>
        <taxon>Ostreoidea</taxon>
        <taxon>Ostreidae</taxon>
        <taxon>Magallana</taxon>
    </lineage>
</organism>
<dbReference type="InterPro" id="IPR050373">
    <property type="entry name" value="Fibrinogen_C-term_domain"/>
</dbReference>
<protein>
    <recommendedName>
        <fullName evidence="2">EGF-like domain-containing protein</fullName>
    </recommendedName>
</protein>
<dbReference type="AlphaFoldDB" id="A0A8W8NUA1"/>
<dbReference type="PROSITE" id="PS01186">
    <property type="entry name" value="EGF_2"/>
    <property type="match status" value="1"/>
</dbReference>
<dbReference type="InterPro" id="IPR049050">
    <property type="entry name" value="nSTAND3"/>
</dbReference>
<dbReference type="Pfam" id="PF20720">
    <property type="entry name" value="nSTAND3"/>
    <property type="match status" value="1"/>
</dbReference>
<dbReference type="SUPFAM" id="SSF52540">
    <property type="entry name" value="P-loop containing nucleoside triphosphate hydrolases"/>
    <property type="match status" value="1"/>
</dbReference>
<name>A0A8W8NUA1_MAGGI</name>